<comment type="caution">
    <text evidence="1">The sequence shown here is derived from an EMBL/GenBank/DDBJ whole genome shotgun (WGS) entry which is preliminary data.</text>
</comment>
<organism evidence="1 2">
    <name type="scientific">Dentiscutata erythropus</name>
    <dbReference type="NCBI Taxonomy" id="1348616"/>
    <lineage>
        <taxon>Eukaryota</taxon>
        <taxon>Fungi</taxon>
        <taxon>Fungi incertae sedis</taxon>
        <taxon>Mucoromycota</taxon>
        <taxon>Glomeromycotina</taxon>
        <taxon>Glomeromycetes</taxon>
        <taxon>Diversisporales</taxon>
        <taxon>Gigasporaceae</taxon>
        <taxon>Dentiscutata</taxon>
    </lineage>
</organism>
<evidence type="ECO:0000313" key="2">
    <source>
        <dbReference type="Proteomes" id="UP000789405"/>
    </source>
</evidence>
<gene>
    <name evidence="1" type="ORF">DERYTH_LOCUS6434</name>
</gene>
<proteinExistence type="predicted"/>
<reference evidence="1" key="1">
    <citation type="submission" date="2021-06" db="EMBL/GenBank/DDBJ databases">
        <authorList>
            <person name="Kallberg Y."/>
            <person name="Tangrot J."/>
            <person name="Rosling A."/>
        </authorList>
    </citation>
    <scope>NUCLEOTIDE SEQUENCE</scope>
    <source>
        <strain evidence="1">MA453B</strain>
    </source>
</reference>
<dbReference type="Proteomes" id="UP000789405">
    <property type="component" value="Unassembled WGS sequence"/>
</dbReference>
<name>A0A9N9BSL0_9GLOM</name>
<keyword evidence="2" id="KW-1185">Reference proteome</keyword>
<dbReference type="EMBL" id="CAJVPY010002925">
    <property type="protein sequence ID" value="CAG8575781.1"/>
    <property type="molecule type" value="Genomic_DNA"/>
</dbReference>
<dbReference type="AlphaFoldDB" id="A0A9N9BSL0"/>
<evidence type="ECO:0000313" key="1">
    <source>
        <dbReference type="EMBL" id="CAG8575781.1"/>
    </source>
</evidence>
<accession>A0A9N9BSL0</accession>
<protein>
    <submittedName>
        <fullName evidence="1">3329_t:CDS:1</fullName>
    </submittedName>
</protein>
<sequence length="60" mass="6867">MTLLYRALWYDRINDSWVGIAPKDHTISAYHITDVSPDVFKLGRLMTSDYVMAPCFNGSL</sequence>